<keyword evidence="2" id="KW-1185">Reference proteome</keyword>
<dbReference type="RefSeq" id="WP_160628999.1">
    <property type="nucleotide sequence ID" value="NZ_CP047593.1"/>
</dbReference>
<name>A0A6P1M7H7_9BACT</name>
<accession>A0A6P1M7H7</accession>
<protein>
    <submittedName>
        <fullName evidence="1">Uncharacterized protein</fullName>
    </submittedName>
</protein>
<gene>
    <name evidence="1" type="ORF">GT409_10270</name>
</gene>
<sequence length="773" mass="88746">MRLRHIAAAALTSVVSNLLGGIPEPSSGYPRPMSFRSINRKAVDEGCYDRMDMVVSDLHTYVRKDAAKTFKQKFPDRLALIQINMERLGFWGSWEMLPVQRFEDLEYLEPEKLNHEPQLELLRTGKYPLFDFPGWWTYDAGDSSLGDIPADTEIITVQVSKPEHFRPTRHPVTRRNFKELFNRDAYHREVVICPRDAEGKLDWLNAEMGKITALDEAQGTVTIRRWKTSKGWKAYPAGTYIAANSVELYIRNELKHLFTRPDDAILQPWLPNLTDFCPRDPRTGLNAREFLAQWYANFKTNDYPTLDGLVFDVSVGTFYPSTRISGKVDCNNDGEADAFFFDNINYWPLGIYDFFYTLRNGLPGVFKGTGDDCILMGDSNHNEDQRFFDLLNGGEYEYSMHPVWFMPCTYSSMLDRLLLWKERGCKPDSTFVSNKNPDEIYHGGDALKLTGVMTLSHWRMDMASACMTSGYAGKDISRSADKSSPELIQYPAAVEQRKKYRFPLPPDYDEYHEGVLTNYNWLGRPVGEATRIGTHLSPVLYRFEEGRKPPVMHAKGKWDAGQPERDKHRFSLNVDQVDLWREDKDSWSCYAELDLGKTRFEKDADYTLTFTVSGSNPWKKLKERYRRIPKNIRFRLAVNGIEEVDFGNFDGSYFQEALVFEEPRTCTLTLKAPADGTGVLQIDLTENTGETVIENLQIRKGCGDVLYRKFENGLVILNGSYSEPAAVDFRQLFPGESYCRINGLQDPEHNNGKPVVKPLTVQPHDAFFLRKTQ</sequence>
<organism evidence="1 2">
    <name type="scientific">Tichowtungia aerotolerans</name>
    <dbReference type="NCBI Taxonomy" id="2697043"/>
    <lineage>
        <taxon>Bacteria</taxon>
        <taxon>Pseudomonadati</taxon>
        <taxon>Kiritimatiellota</taxon>
        <taxon>Tichowtungiia</taxon>
        <taxon>Tichowtungiales</taxon>
        <taxon>Tichowtungiaceae</taxon>
        <taxon>Tichowtungia</taxon>
    </lineage>
</organism>
<dbReference type="EMBL" id="CP047593">
    <property type="protein sequence ID" value="QHI69817.1"/>
    <property type="molecule type" value="Genomic_DNA"/>
</dbReference>
<dbReference type="KEGG" id="taer:GT409_10270"/>
<evidence type="ECO:0000313" key="2">
    <source>
        <dbReference type="Proteomes" id="UP000464954"/>
    </source>
</evidence>
<proteinExistence type="predicted"/>
<evidence type="ECO:0000313" key="1">
    <source>
        <dbReference type="EMBL" id="QHI69817.1"/>
    </source>
</evidence>
<dbReference type="Proteomes" id="UP000464954">
    <property type="component" value="Chromosome"/>
</dbReference>
<dbReference type="AlphaFoldDB" id="A0A6P1M7H7"/>
<reference evidence="1 2" key="1">
    <citation type="submission" date="2020-01" db="EMBL/GenBank/DDBJ databases">
        <title>Ponticoccus aerotolerans gen. nov., sp. nov., an anaerobic bacterium and proposal of Ponticoccusceae fam. nov., Ponticoccusles ord. nov. and Ponticoccuse classis nov. in the phylum Kiritimatiellaeota.</title>
        <authorList>
            <person name="Zhou L.Y."/>
            <person name="Du Z.J."/>
        </authorList>
    </citation>
    <scope>NUCLEOTIDE SEQUENCE [LARGE SCALE GENOMIC DNA]</scope>
    <source>
        <strain evidence="1 2">S-5007</strain>
    </source>
</reference>